<dbReference type="FunFam" id="3.80.10.10:FF:000224">
    <property type="entry name" value="Leucine-rich repeat extensin-like protein 1"/>
    <property type="match status" value="1"/>
</dbReference>
<dbReference type="AlphaFoldDB" id="A0AAN7K5Q6"/>
<dbReference type="InterPro" id="IPR032675">
    <property type="entry name" value="LRR_dom_sf"/>
</dbReference>
<evidence type="ECO:0000256" key="7">
    <source>
        <dbReference type="ARBA" id="ARBA00022737"/>
    </source>
</evidence>
<dbReference type="PANTHER" id="PTHR32093:SF86">
    <property type="entry name" value="EXTENSIN-LIKE PROTEIN"/>
    <property type="match status" value="1"/>
</dbReference>
<feature type="signal peptide" evidence="14">
    <location>
        <begin position="1"/>
        <end position="20"/>
    </location>
</feature>
<dbReference type="InterPro" id="IPR001611">
    <property type="entry name" value="Leu-rich_rpt"/>
</dbReference>
<evidence type="ECO:0000256" key="5">
    <source>
        <dbReference type="ARBA" id="ARBA00022692"/>
    </source>
</evidence>
<dbReference type="Proteomes" id="UP001345219">
    <property type="component" value="Chromosome 5"/>
</dbReference>
<name>A0AAN7K5Q6_9MYRT</name>
<dbReference type="SUPFAM" id="SSF52058">
    <property type="entry name" value="L domain-like"/>
    <property type="match status" value="1"/>
</dbReference>
<organism evidence="16 17">
    <name type="scientific">Trapa incisa</name>
    <dbReference type="NCBI Taxonomy" id="236973"/>
    <lineage>
        <taxon>Eukaryota</taxon>
        <taxon>Viridiplantae</taxon>
        <taxon>Streptophyta</taxon>
        <taxon>Embryophyta</taxon>
        <taxon>Tracheophyta</taxon>
        <taxon>Spermatophyta</taxon>
        <taxon>Magnoliopsida</taxon>
        <taxon>eudicotyledons</taxon>
        <taxon>Gunneridae</taxon>
        <taxon>Pentapetalae</taxon>
        <taxon>rosids</taxon>
        <taxon>malvids</taxon>
        <taxon>Myrtales</taxon>
        <taxon>Lythraceae</taxon>
        <taxon>Trapa</taxon>
    </lineage>
</organism>
<evidence type="ECO:0000259" key="15">
    <source>
        <dbReference type="Pfam" id="PF08263"/>
    </source>
</evidence>
<dbReference type="InterPro" id="IPR051582">
    <property type="entry name" value="LRR_extensin-like_regulator"/>
</dbReference>
<keyword evidence="6 14" id="KW-0732">Signal</keyword>
<keyword evidence="11" id="KW-0379">Hydroxylation</keyword>
<keyword evidence="4" id="KW-0433">Leucine-rich repeat</keyword>
<dbReference type="EMBL" id="JAXIOK010000010">
    <property type="protein sequence ID" value="KAK4761130.1"/>
    <property type="molecule type" value="Genomic_DNA"/>
</dbReference>
<evidence type="ECO:0000256" key="2">
    <source>
        <dbReference type="ARBA" id="ARBA00022512"/>
    </source>
</evidence>
<evidence type="ECO:0000256" key="3">
    <source>
        <dbReference type="ARBA" id="ARBA00022525"/>
    </source>
</evidence>
<keyword evidence="12" id="KW-0961">Cell wall biogenesis/degradation</keyword>
<evidence type="ECO:0000256" key="13">
    <source>
        <dbReference type="ARBA" id="ARBA00041871"/>
    </source>
</evidence>
<evidence type="ECO:0000256" key="11">
    <source>
        <dbReference type="ARBA" id="ARBA00023278"/>
    </source>
</evidence>
<comment type="subcellular location">
    <subcellularLocation>
        <location evidence="1">Secreted</location>
        <location evidence="1">Cell wall</location>
    </subcellularLocation>
</comment>
<dbReference type="InterPro" id="IPR003591">
    <property type="entry name" value="Leu-rich_rpt_typical-subtyp"/>
</dbReference>
<dbReference type="Pfam" id="PF00560">
    <property type="entry name" value="LRR_1"/>
    <property type="match status" value="4"/>
</dbReference>
<keyword evidence="3" id="KW-0964">Secreted</keyword>
<gene>
    <name evidence="16" type="ORF">SAY87_006023</name>
</gene>
<evidence type="ECO:0000256" key="12">
    <source>
        <dbReference type="ARBA" id="ARBA00023316"/>
    </source>
</evidence>
<keyword evidence="7" id="KW-0677">Repeat</keyword>
<evidence type="ECO:0000256" key="10">
    <source>
        <dbReference type="ARBA" id="ARBA00023180"/>
    </source>
</evidence>
<keyword evidence="2" id="KW-0134">Cell wall</keyword>
<protein>
    <recommendedName>
        <fullName evidence="13">Cell wall hydroxyproline-rich glycoprotein</fullName>
    </recommendedName>
</protein>
<evidence type="ECO:0000313" key="17">
    <source>
        <dbReference type="Proteomes" id="UP001345219"/>
    </source>
</evidence>
<accession>A0AAN7K5Q6</accession>
<evidence type="ECO:0000256" key="8">
    <source>
        <dbReference type="ARBA" id="ARBA00022989"/>
    </source>
</evidence>
<evidence type="ECO:0000256" key="9">
    <source>
        <dbReference type="ARBA" id="ARBA00023136"/>
    </source>
</evidence>
<dbReference type="Pfam" id="PF08263">
    <property type="entry name" value="LRRNT_2"/>
    <property type="match status" value="1"/>
</dbReference>
<dbReference type="SMART" id="SM00369">
    <property type="entry name" value="LRR_TYP"/>
    <property type="match status" value="4"/>
</dbReference>
<keyword evidence="10" id="KW-0325">Glycoprotein</keyword>
<dbReference type="InterPro" id="IPR013210">
    <property type="entry name" value="LRR_N_plant-typ"/>
</dbReference>
<keyword evidence="5" id="KW-0812">Transmembrane</keyword>
<reference evidence="16 17" key="1">
    <citation type="journal article" date="2023" name="Hortic Res">
        <title>Pangenome of water caltrop reveals structural variations and asymmetric subgenome divergence after allopolyploidization.</title>
        <authorList>
            <person name="Zhang X."/>
            <person name="Chen Y."/>
            <person name="Wang L."/>
            <person name="Yuan Y."/>
            <person name="Fang M."/>
            <person name="Shi L."/>
            <person name="Lu R."/>
            <person name="Comes H.P."/>
            <person name="Ma Y."/>
            <person name="Chen Y."/>
            <person name="Huang G."/>
            <person name="Zhou Y."/>
            <person name="Zheng Z."/>
            <person name="Qiu Y."/>
        </authorList>
    </citation>
    <scope>NUCLEOTIDE SEQUENCE [LARGE SCALE GENOMIC DNA]</scope>
    <source>
        <tissue evidence="16">Roots</tissue>
    </source>
</reference>
<feature type="chain" id="PRO_5043039294" description="Cell wall hydroxyproline-rich glycoprotein" evidence="14">
    <location>
        <begin position="21"/>
        <end position="432"/>
    </location>
</feature>
<keyword evidence="8" id="KW-1133">Transmembrane helix</keyword>
<keyword evidence="9" id="KW-0472">Membrane</keyword>
<dbReference type="GO" id="GO:0071555">
    <property type="term" value="P:cell wall organization"/>
    <property type="evidence" value="ECO:0007669"/>
    <property type="project" value="UniProtKB-KW"/>
</dbReference>
<evidence type="ECO:0000256" key="1">
    <source>
        <dbReference type="ARBA" id="ARBA00004191"/>
    </source>
</evidence>
<dbReference type="PANTHER" id="PTHR32093">
    <property type="entry name" value="LEUCINE-RICH REPEAT EXTENSIN-LIKE PROTEIN 3-RELATED"/>
    <property type="match status" value="1"/>
</dbReference>
<proteinExistence type="predicted"/>
<feature type="domain" description="Leucine-rich repeat-containing N-terminal plant-type" evidence="15">
    <location>
        <begin position="81"/>
        <end position="114"/>
    </location>
</feature>
<evidence type="ECO:0000313" key="16">
    <source>
        <dbReference type="EMBL" id="KAK4761130.1"/>
    </source>
</evidence>
<dbReference type="Gene3D" id="3.80.10.10">
    <property type="entry name" value="Ribonuclease Inhibitor"/>
    <property type="match status" value="2"/>
</dbReference>
<comment type="caution">
    <text evidence="16">The sequence shown here is derived from an EMBL/GenBank/DDBJ whole genome shotgun (WGS) entry which is preliminary data.</text>
</comment>
<sequence>MEKTWLLLVLLFSLLSALEASSVYFRGGIGFGFYDNTGNGGGGGGNMWMGGGGGGGGIPTTGATAPGPSSTSASHETAFYALQAWKSAITDDPNRILSTWMGPDVCSYEGIFCSTNSYKKYGFPDHEPVITGIDLNRRNLRGSLVKELALLEDLSLLHLNSNQFFGPIPAAFKELFSLQELDLSNNNFSGGFPSVVLEMPSLIYLDLRFNNFTGTIPEELFEGKLDAIFLNDNQFEGELPQRLGSCQASVINLANNRFTGSMPLVFGAMSSRIKEILFLNNDLTGCIPEAVGFFSEVKVFDVSYNSLTGHLPDSISCLEQIEVLNLGHNQLSGVLSDMVCSLSNLMNLTVSYNFFSALSQECSKLFYWKVGFDFSDNCIPHKGMQRPAPECMAFAGGDMSCFRIESPRRFVCGSETGFSGPAGEADLMARSP</sequence>
<evidence type="ECO:0000256" key="4">
    <source>
        <dbReference type="ARBA" id="ARBA00022614"/>
    </source>
</evidence>
<keyword evidence="17" id="KW-1185">Reference proteome</keyword>
<evidence type="ECO:0000256" key="6">
    <source>
        <dbReference type="ARBA" id="ARBA00022729"/>
    </source>
</evidence>
<evidence type="ECO:0000256" key="14">
    <source>
        <dbReference type="SAM" id="SignalP"/>
    </source>
</evidence>